<dbReference type="EMBL" id="GBRH01257908">
    <property type="protein sequence ID" value="JAD39987.1"/>
    <property type="molecule type" value="Transcribed_RNA"/>
</dbReference>
<proteinExistence type="predicted"/>
<sequence>MSAVPFSGWYVQCRLAPSTGRELHRPKVRPELNVADRQSCAVAAGAKSSTAPKRRSQAGWPADRAMASLQLEPGALLLSLHCLL</sequence>
<organism evidence="1">
    <name type="scientific">Arundo donax</name>
    <name type="common">Giant reed</name>
    <name type="synonym">Donax arundinaceus</name>
    <dbReference type="NCBI Taxonomy" id="35708"/>
    <lineage>
        <taxon>Eukaryota</taxon>
        <taxon>Viridiplantae</taxon>
        <taxon>Streptophyta</taxon>
        <taxon>Embryophyta</taxon>
        <taxon>Tracheophyta</taxon>
        <taxon>Spermatophyta</taxon>
        <taxon>Magnoliopsida</taxon>
        <taxon>Liliopsida</taxon>
        <taxon>Poales</taxon>
        <taxon>Poaceae</taxon>
        <taxon>PACMAD clade</taxon>
        <taxon>Arundinoideae</taxon>
        <taxon>Arundineae</taxon>
        <taxon>Arundo</taxon>
    </lineage>
</organism>
<dbReference type="AlphaFoldDB" id="A0A0A8ZYX3"/>
<evidence type="ECO:0000313" key="1">
    <source>
        <dbReference type="EMBL" id="JAD39987.1"/>
    </source>
</evidence>
<name>A0A0A8ZYX3_ARUDO</name>
<reference evidence="1" key="2">
    <citation type="journal article" date="2015" name="Data Brief">
        <title>Shoot transcriptome of the giant reed, Arundo donax.</title>
        <authorList>
            <person name="Barrero R.A."/>
            <person name="Guerrero F.D."/>
            <person name="Moolhuijzen P."/>
            <person name="Goolsby J.A."/>
            <person name="Tidwell J."/>
            <person name="Bellgard S.E."/>
            <person name="Bellgard M.I."/>
        </authorList>
    </citation>
    <scope>NUCLEOTIDE SEQUENCE</scope>
    <source>
        <tissue evidence="1">Shoot tissue taken approximately 20 cm above the soil surface</tissue>
    </source>
</reference>
<accession>A0A0A8ZYX3</accession>
<protein>
    <submittedName>
        <fullName evidence="1">Uncharacterized protein</fullName>
    </submittedName>
</protein>
<reference evidence="1" key="1">
    <citation type="submission" date="2014-09" db="EMBL/GenBank/DDBJ databases">
        <authorList>
            <person name="Magalhaes I.L.F."/>
            <person name="Oliveira U."/>
            <person name="Santos F.R."/>
            <person name="Vidigal T.H.D.A."/>
            <person name="Brescovit A.D."/>
            <person name="Santos A.J."/>
        </authorList>
    </citation>
    <scope>NUCLEOTIDE SEQUENCE</scope>
    <source>
        <tissue evidence="1">Shoot tissue taken approximately 20 cm above the soil surface</tissue>
    </source>
</reference>